<feature type="signal peptide" evidence="2">
    <location>
        <begin position="1"/>
        <end position="26"/>
    </location>
</feature>
<dbReference type="RefSeq" id="XP_008082113.1">
    <property type="nucleotide sequence ID" value="XM_008083922.1"/>
</dbReference>
<evidence type="ECO:0000256" key="2">
    <source>
        <dbReference type="SAM" id="SignalP"/>
    </source>
</evidence>
<keyword evidence="4" id="KW-1185">Reference proteome</keyword>
<dbReference type="Proteomes" id="UP000016922">
    <property type="component" value="Unassembled WGS sequence"/>
</dbReference>
<reference evidence="3 4" key="1">
    <citation type="journal article" date="2013" name="BMC Genomics">
        <title>Genomics-driven discovery of the pneumocandin biosynthetic gene cluster in the fungus Glarea lozoyensis.</title>
        <authorList>
            <person name="Chen L."/>
            <person name="Yue Q."/>
            <person name="Zhang X."/>
            <person name="Xiang M."/>
            <person name="Wang C."/>
            <person name="Li S."/>
            <person name="Che Y."/>
            <person name="Ortiz-Lopez F.J."/>
            <person name="Bills G.F."/>
            <person name="Liu X."/>
            <person name="An Z."/>
        </authorList>
    </citation>
    <scope>NUCLEOTIDE SEQUENCE [LARGE SCALE GENOMIC DNA]</scope>
    <source>
        <strain evidence="4">ATCC 20868 / MF5171</strain>
    </source>
</reference>
<dbReference type="PROSITE" id="PS51257">
    <property type="entry name" value="PROKAR_LIPOPROTEIN"/>
    <property type="match status" value="1"/>
</dbReference>
<feature type="chain" id="PRO_5004507552" evidence="2">
    <location>
        <begin position="27"/>
        <end position="538"/>
    </location>
</feature>
<accession>S3CWE6</accession>
<dbReference type="KEGG" id="glz:GLAREA_03669"/>
<evidence type="ECO:0000256" key="1">
    <source>
        <dbReference type="SAM" id="MobiDB-lite"/>
    </source>
</evidence>
<organism evidence="3 4">
    <name type="scientific">Glarea lozoyensis (strain ATCC 20868 / MF5171)</name>
    <dbReference type="NCBI Taxonomy" id="1116229"/>
    <lineage>
        <taxon>Eukaryota</taxon>
        <taxon>Fungi</taxon>
        <taxon>Dikarya</taxon>
        <taxon>Ascomycota</taxon>
        <taxon>Pezizomycotina</taxon>
        <taxon>Leotiomycetes</taxon>
        <taxon>Helotiales</taxon>
        <taxon>Helotiaceae</taxon>
        <taxon>Glarea</taxon>
    </lineage>
</organism>
<feature type="region of interest" description="Disordered" evidence="1">
    <location>
        <begin position="274"/>
        <end position="307"/>
    </location>
</feature>
<keyword evidence="2" id="KW-0732">Signal</keyword>
<protein>
    <submittedName>
        <fullName evidence="3">Uncharacterized protein</fullName>
    </submittedName>
</protein>
<dbReference type="HOGENOM" id="CLU_506268_0_0_1"/>
<proteinExistence type="predicted"/>
<dbReference type="GeneID" id="19462724"/>
<gene>
    <name evidence="3" type="ORF">GLAREA_03669</name>
</gene>
<evidence type="ECO:0000313" key="3">
    <source>
        <dbReference type="EMBL" id="EPE30702.1"/>
    </source>
</evidence>
<dbReference type="OrthoDB" id="4526039at2759"/>
<evidence type="ECO:0000313" key="4">
    <source>
        <dbReference type="Proteomes" id="UP000016922"/>
    </source>
</evidence>
<name>S3CWE6_GLAL2</name>
<dbReference type="eggNOG" id="ENOG502RCPA">
    <property type="taxonomic scope" value="Eukaryota"/>
</dbReference>
<sequence>MYFISKAIHVLLGVSIGCTYFDVVSAESEYETPVQTLQRIGGMVPWDIPGTVFDNLVNNHPNATGNFPIAGPNLSMSSNSNIEGWHWSISAVADIPIVNSSWNRPERSIFYTGGKLIFNGPSSPSNQNISVNDDWHICLFNWQLDNVPYPSALRGDDGTCSSVLNNQCIAELKNAVQTSSGRSCSCPRKSEIPSCTALGNDSAIWTNTCAGGFFDATAIRRWAGGRLEKNAWGGNKAHSAGNTTAYNYIGSLAWPVMAGFYFRNQSVATTVSCPRAKDATPGSTAPTGEGLQHGEHNESAGNGESGSSIANHPTILCRKGSEVNLDMVLLKNINITLAFNIRFDEQSITCERSNTRVNILKARAGGRKHGLSGSTWGHYRQLTSPVSRQYHTIITMTRLNACSLLPRKITEQSATSSNNVVDTEDDKESNHEAFNFKGEAQAATQNVRVEGKFSNFRPIIKAQIAMMPEEMQMRNILQKSTQLAERIFLLLFCRNYKSGRSREENRRYFDVHPQRRAADEWCCYIFFFKSISALYGAE</sequence>
<dbReference type="AlphaFoldDB" id="S3CWE6"/>
<dbReference type="EMBL" id="KE145363">
    <property type="protein sequence ID" value="EPE30702.1"/>
    <property type="molecule type" value="Genomic_DNA"/>
</dbReference>